<feature type="region of interest" description="Disordered" evidence="1">
    <location>
        <begin position="91"/>
        <end position="120"/>
    </location>
</feature>
<evidence type="ECO:0000313" key="3">
    <source>
        <dbReference type="Proteomes" id="UP000315724"/>
    </source>
</evidence>
<evidence type="ECO:0000256" key="1">
    <source>
        <dbReference type="SAM" id="MobiDB-lite"/>
    </source>
</evidence>
<reference evidence="2 3" key="1">
    <citation type="submission" date="2019-02" db="EMBL/GenBank/DDBJ databases">
        <title>Deep-cultivation of Planctomycetes and their phenomic and genomic characterization uncovers novel biology.</title>
        <authorList>
            <person name="Wiegand S."/>
            <person name="Jogler M."/>
            <person name="Boedeker C."/>
            <person name="Pinto D."/>
            <person name="Vollmers J."/>
            <person name="Rivas-Marin E."/>
            <person name="Kohn T."/>
            <person name="Peeters S.H."/>
            <person name="Heuer A."/>
            <person name="Rast P."/>
            <person name="Oberbeckmann S."/>
            <person name="Bunk B."/>
            <person name="Jeske O."/>
            <person name="Meyerdierks A."/>
            <person name="Storesund J.E."/>
            <person name="Kallscheuer N."/>
            <person name="Luecker S."/>
            <person name="Lage O.M."/>
            <person name="Pohl T."/>
            <person name="Merkel B.J."/>
            <person name="Hornburger P."/>
            <person name="Mueller R.-W."/>
            <person name="Bruemmer F."/>
            <person name="Labrenz M."/>
            <person name="Spormann A.M."/>
            <person name="Op den Camp H."/>
            <person name="Overmann J."/>
            <person name="Amann R."/>
            <person name="Jetten M.S.M."/>
            <person name="Mascher T."/>
            <person name="Medema M.H."/>
            <person name="Devos D.P."/>
            <person name="Kaster A.-K."/>
            <person name="Ovreas L."/>
            <person name="Rohde M."/>
            <person name="Galperin M.Y."/>
            <person name="Jogler C."/>
        </authorList>
    </citation>
    <scope>NUCLEOTIDE SEQUENCE [LARGE SCALE GENOMIC DNA]</scope>
    <source>
        <strain evidence="2 3">Mal48</strain>
    </source>
</reference>
<dbReference type="EMBL" id="CP036267">
    <property type="protein sequence ID" value="QDT31832.1"/>
    <property type="molecule type" value="Genomic_DNA"/>
</dbReference>
<evidence type="ECO:0000313" key="2">
    <source>
        <dbReference type="EMBL" id="QDT31832.1"/>
    </source>
</evidence>
<organism evidence="2 3">
    <name type="scientific">Thalassoglobus polymorphus</name>
    <dbReference type="NCBI Taxonomy" id="2527994"/>
    <lineage>
        <taxon>Bacteria</taxon>
        <taxon>Pseudomonadati</taxon>
        <taxon>Planctomycetota</taxon>
        <taxon>Planctomycetia</taxon>
        <taxon>Planctomycetales</taxon>
        <taxon>Planctomycetaceae</taxon>
        <taxon>Thalassoglobus</taxon>
    </lineage>
</organism>
<dbReference type="KEGG" id="tpol:Mal48_10680"/>
<sequence length="120" mass="13319" precursor="true">MTWHGNLDSQKESHHGRDKLTTEHHCIHALGRDCCVGRNTRSSILIAYPEYNTSSHLFDVPADATWASPVESGNSSQHAKFAKRVINVQPAFSQRSGAPPENGGERITLTRGSRRSRLKV</sequence>
<gene>
    <name evidence="2" type="ORF">Mal48_10680</name>
</gene>
<dbReference type="AlphaFoldDB" id="A0A517QJL5"/>
<name>A0A517QJL5_9PLAN</name>
<protein>
    <submittedName>
        <fullName evidence="2">Uncharacterized protein</fullName>
    </submittedName>
</protein>
<dbReference type="Proteomes" id="UP000315724">
    <property type="component" value="Chromosome"/>
</dbReference>
<accession>A0A517QJL5</accession>
<proteinExistence type="predicted"/>
<keyword evidence="3" id="KW-1185">Reference proteome</keyword>